<evidence type="ECO:0000313" key="3">
    <source>
        <dbReference type="EMBL" id="CAI5721632.1"/>
    </source>
</evidence>
<feature type="region of interest" description="Disordered" evidence="2">
    <location>
        <begin position="1"/>
        <end position="76"/>
    </location>
</feature>
<reference evidence="3" key="1">
    <citation type="submission" date="2022-12" db="EMBL/GenBank/DDBJ databases">
        <authorList>
            <person name="Webb A."/>
        </authorList>
    </citation>
    <scope>NUCLEOTIDE SEQUENCE</scope>
    <source>
        <strain evidence="3">Pf2</strain>
    </source>
</reference>
<organism evidence="3 4">
    <name type="scientific">Peronospora farinosa</name>
    <dbReference type="NCBI Taxonomy" id="134698"/>
    <lineage>
        <taxon>Eukaryota</taxon>
        <taxon>Sar</taxon>
        <taxon>Stramenopiles</taxon>
        <taxon>Oomycota</taxon>
        <taxon>Peronosporomycetes</taxon>
        <taxon>Peronosporales</taxon>
        <taxon>Peronosporaceae</taxon>
        <taxon>Peronospora</taxon>
    </lineage>
</organism>
<gene>
    <name evidence="3" type="ORF">PFR002_LOCUS4261</name>
</gene>
<evidence type="ECO:0000256" key="2">
    <source>
        <dbReference type="SAM" id="MobiDB-lite"/>
    </source>
</evidence>
<accession>A0AAV0TGQ5</accession>
<name>A0AAV0TGQ5_9STRA</name>
<comment type="caution">
    <text evidence="3">The sequence shown here is derived from an EMBL/GenBank/DDBJ whole genome shotgun (WGS) entry which is preliminary data.</text>
</comment>
<feature type="compositionally biased region" description="Low complexity" evidence="2">
    <location>
        <begin position="223"/>
        <end position="239"/>
    </location>
</feature>
<proteinExistence type="predicted"/>
<dbReference type="EMBL" id="CANTFK010000661">
    <property type="protein sequence ID" value="CAI5721632.1"/>
    <property type="molecule type" value="Genomic_DNA"/>
</dbReference>
<sequence length="284" mass="29515">MSSPGSDPPSADPPSADPPSEEPTSVAPAPPIAPGSNPPPDDPPSEEPTSIVVTPSVDSPCKGVSLADLPGPVSSPLSAAETVVVHSSPVSTALPPAETADAPVTPAPMVDHPSSVPVNVRAALQELQALADAHSRRIEDCEGRLGVLPPSATLLATRCERLKETLRDNSRLVAQLREALQRESALVDRLRWKVDHIRSRYSLLSPELDHVDFSDGPPPGPATPSAASPPAVCSPSRPAKALCKRSRRPSPRVPAKASKLPRPDASAIPLSAVSGRRSPVVLKS</sequence>
<feature type="compositionally biased region" description="Pro residues" evidence="2">
    <location>
        <begin position="1"/>
        <end position="17"/>
    </location>
</feature>
<evidence type="ECO:0000256" key="1">
    <source>
        <dbReference type="SAM" id="Coils"/>
    </source>
</evidence>
<dbReference type="AlphaFoldDB" id="A0AAV0TGQ5"/>
<keyword evidence="1" id="KW-0175">Coiled coil</keyword>
<dbReference type="Proteomes" id="UP001159659">
    <property type="component" value="Unassembled WGS sequence"/>
</dbReference>
<feature type="coiled-coil region" evidence="1">
    <location>
        <begin position="124"/>
        <end position="193"/>
    </location>
</feature>
<feature type="compositionally biased region" description="Pro residues" evidence="2">
    <location>
        <begin position="28"/>
        <end position="42"/>
    </location>
</feature>
<evidence type="ECO:0000313" key="4">
    <source>
        <dbReference type="Proteomes" id="UP001159659"/>
    </source>
</evidence>
<protein>
    <submittedName>
        <fullName evidence="3">Uncharacterized protein</fullName>
    </submittedName>
</protein>
<feature type="region of interest" description="Disordered" evidence="2">
    <location>
        <begin position="212"/>
        <end position="284"/>
    </location>
</feature>